<accession>A0A2N3V9L6</accession>
<dbReference type="InterPro" id="IPR036661">
    <property type="entry name" value="Luciferase-like_sf"/>
</dbReference>
<dbReference type="GO" id="GO:0004497">
    <property type="term" value="F:monooxygenase activity"/>
    <property type="evidence" value="ECO:0007669"/>
    <property type="project" value="UniProtKB-KW"/>
</dbReference>
<evidence type="ECO:0000259" key="1">
    <source>
        <dbReference type="Pfam" id="PF00296"/>
    </source>
</evidence>
<dbReference type="InterPro" id="IPR011251">
    <property type="entry name" value="Luciferase-like_dom"/>
</dbReference>
<protein>
    <submittedName>
        <fullName evidence="2">Natural product biosynthesis luciferase-like monooxygenase protein</fullName>
    </submittedName>
</protein>
<dbReference type="SUPFAM" id="SSF51679">
    <property type="entry name" value="Bacterial luciferase-like"/>
    <property type="match status" value="1"/>
</dbReference>
<dbReference type="Pfam" id="PF00296">
    <property type="entry name" value="Bac_luciferase"/>
    <property type="match status" value="1"/>
</dbReference>
<proteinExistence type="predicted"/>
<keyword evidence="3" id="KW-1185">Reference proteome</keyword>
<dbReference type="NCBIfam" id="TIGR04020">
    <property type="entry name" value="seco_metab_LLM"/>
    <property type="match status" value="1"/>
</dbReference>
<dbReference type="Gene3D" id="3.20.20.30">
    <property type="entry name" value="Luciferase-like domain"/>
    <property type="match status" value="1"/>
</dbReference>
<comment type="caution">
    <text evidence="2">The sequence shown here is derived from an EMBL/GenBank/DDBJ whole genome shotgun (WGS) entry which is preliminary data.</text>
</comment>
<keyword evidence="2" id="KW-0503">Monooxygenase</keyword>
<dbReference type="AlphaFoldDB" id="A0A2N3V9L6"/>
<dbReference type="EMBL" id="PJMW01000002">
    <property type="protein sequence ID" value="PKV78265.1"/>
    <property type="molecule type" value="Genomic_DNA"/>
</dbReference>
<evidence type="ECO:0000313" key="2">
    <source>
        <dbReference type="EMBL" id="PKV78265.1"/>
    </source>
</evidence>
<gene>
    <name evidence="2" type="ORF">ATK86_2628</name>
</gene>
<organism evidence="2 3">
    <name type="scientific">Nocardia fluminea</name>
    <dbReference type="NCBI Taxonomy" id="134984"/>
    <lineage>
        <taxon>Bacteria</taxon>
        <taxon>Bacillati</taxon>
        <taxon>Actinomycetota</taxon>
        <taxon>Actinomycetes</taxon>
        <taxon>Mycobacteriales</taxon>
        <taxon>Nocardiaceae</taxon>
        <taxon>Nocardia</taxon>
    </lineage>
</organism>
<sequence>MDLSLFFFAGNSADARSNYTLLLDAVKFADANGFAAVWTPERHFHAFGGAYPNPAVTSAALATVTSNISIRAGSVVAPLHDPLRIAEEWSVVDNLSNGRSGVAFASGWHTDDFVFQPERYEDRRKTTISTIESVRALWQGDSVSRIGGDGMPTSVSLAPRPVQRELPMWLTSAGSSETFRAAGNMGMGLLTHLLGQTTTVLAERIAEYRSTFSAARTDDSASHVAVMAHTFLDRDGDRARALAREPFAGYLTESFDLVSRLRAVDASAAMSAHDVDLLVDRAVDRYMTSSGVFGSPREAMRMIDTLRGIGVDELACLIDFGLPHETVMRGLEYLASLGRLIR</sequence>
<dbReference type="PANTHER" id="PTHR30137:SF6">
    <property type="entry name" value="LUCIFERASE-LIKE MONOOXYGENASE"/>
    <property type="match status" value="1"/>
</dbReference>
<dbReference type="InterPro" id="IPR024011">
    <property type="entry name" value="Biosynth_lucif-like_mOase_dom"/>
</dbReference>
<keyword evidence="2" id="KW-0560">Oxidoreductase</keyword>
<dbReference type="RefSeq" id="WP_101464747.1">
    <property type="nucleotide sequence ID" value="NZ_PJMW01000002.1"/>
</dbReference>
<dbReference type="Proteomes" id="UP000233766">
    <property type="component" value="Unassembled WGS sequence"/>
</dbReference>
<dbReference type="GO" id="GO:0016705">
    <property type="term" value="F:oxidoreductase activity, acting on paired donors, with incorporation or reduction of molecular oxygen"/>
    <property type="evidence" value="ECO:0007669"/>
    <property type="project" value="InterPro"/>
</dbReference>
<reference evidence="2 3" key="1">
    <citation type="submission" date="2017-12" db="EMBL/GenBank/DDBJ databases">
        <title>Sequencing the genomes of 1000 Actinobacteria strains.</title>
        <authorList>
            <person name="Klenk H.-P."/>
        </authorList>
    </citation>
    <scope>NUCLEOTIDE SEQUENCE [LARGE SCALE GENOMIC DNA]</scope>
    <source>
        <strain evidence="2 3">DSM 44489</strain>
    </source>
</reference>
<evidence type="ECO:0000313" key="3">
    <source>
        <dbReference type="Proteomes" id="UP000233766"/>
    </source>
</evidence>
<dbReference type="OrthoDB" id="3209103at2"/>
<name>A0A2N3V9L6_9NOCA</name>
<feature type="domain" description="Luciferase-like" evidence="1">
    <location>
        <begin position="3"/>
        <end position="313"/>
    </location>
</feature>
<dbReference type="InterPro" id="IPR050766">
    <property type="entry name" value="Bact_Lucif_Oxidored"/>
</dbReference>
<dbReference type="PANTHER" id="PTHR30137">
    <property type="entry name" value="LUCIFERASE-LIKE MONOOXYGENASE"/>
    <property type="match status" value="1"/>
</dbReference>
<dbReference type="GO" id="GO:0005829">
    <property type="term" value="C:cytosol"/>
    <property type="evidence" value="ECO:0007669"/>
    <property type="project" value="TreeGrafter"/>
</dbReference>